<organism evidence="2 3">
    <name type="scientific">Kocuria coralli</name>
    <dbReference type="NCBI Taxonomy" id="1461025"/>
    <lineage>
        <taxon>Bacteria</taxon>
        <taxon>Bacillati</taxon>
        <taxon>Actinomycetota</taxon>
        <taxon>Actinomycetes</taxon>
        <taxon>Micrococcales</taxon>
        <taxon>Micrococcaceae</taxon>
        <taxon>Kocuria</taxon>
    </lineage>
</organism>
<dbReference type="InterPro" id="IPR041307">
    <property type="entry name" value="WcbI"/>
</dbReference>
<comment type="caution">
    <text evidence="2">The sequence shown here is derived from an EMBL/GenBank/DDBJ whole genome shotgun (WGS) entry which is preliminary data.</text>
</comment>
<feature type="domain" description="Polysaccharide biosynthesis enzyme WcbI" evidence="1">
    <location>
        <begin position="40"/>
        <end position="241"/>
    </location>
</feature>
<name>A0A5J5KX76_9MICC</name>
<gene>
    <name evidence="2" type="ORF">FCK90_09425</name>
</gene>
<dbReference type="RefSeq" id="WP_158034060.1">
    <property type="nucleotide sequence ID" value="NZ_ML708619.1"/>
</dbReference>
<evidence type="ECO:0000259" key="1">
    <source>
        <dbReference type="Pfam" id="PF18588"/>
    </source>
</evidence>
<sequence>MEERARRHHYRDFYAFRTGRGHPTGHNLSGGGAATDLPLLVVIGNCQAESLRVLLECSAAVRSIRVPPVFEWTNEDVAVAHRLLRRVDVLIVQPIRNDYRSLACGTEQLEALLAPGATSIRGPVLRFAGLHPFQVIARDPVNPSCDPPLVPYHDLRALVAAHRGQLRREEGPDFSGIDESSVDLLALRAAAKESVDQLRYRETAHGTIRMTDVLERYPHWHTINHPDNSTLTILVERVLETFLGGSRAGSPGRELLRSIEAPVQSELARRLDVTLRPDATDQWRLGYGPDARCIPHSEVVDAHLDYYRHRPELVSSAMRRYKERIELLGLAP</sequence>
<dbReference type="AlphaFoldDB" id="A0A5J5KX76"/>
<dbReference type="OrthoDB" id="3283619at2"/>
<evidence type="ECO:0000313" key="2">
    <source>
        <dbReference type="EMBL" id="KAA9393880.1"/>
    </source>
</evidence>
<reference evidence="2 3" key="1">
    <citation type="submission" date="2019-05" db="EMBL/GenBank/DDBJ databases">
        <title>Kocuria coralli sp. nov., a novel actinobacterium isolated from coral reef seawater.</title>
        <authorList>
            <person name="Li J."/>
        </authorList>
    </citation>
    <scope>NUCLEOTIDE SEQUENCE [LARGE SCALE GENOMIC DNA]</scope>
    <source>
        <strain evidence="2 3">SCSIO 13007</strain>
    </source>
</reference>
<proteinExistence type="predicted"/>
<evidence type="ECO:0000313" key="3">
    <source>
        <dbReference type="Proteomes" id="UP000325957"/>
    </source>
</evidence>
<dbReference type="EMBL" id="SZWF01000013">
    <property type="protein sequence ID" value="KAA9393880.1"/>
    <property type="molecule type" value="Genomic_DNA"/>
</dbReference>
<keyword evidence="3" id="KW-1185">Reference proteome</keyword>
<dbReference type="Gene3D" id="3.40.50.12080">
    <property type="match status" value="1"/>
</dbReference>
<accession>A0A5J5KX76</accession>
<protein>
    <recommendedName>
        <fullName evidence="1">Polysaccharide biosynthesis enzyme WcbI domain-containing protein</fullName>
    </recommendedName>
</protein>
<dbReference type="Proteomes" id="UP000325957">
    <property type="component" value="Unassembled WGS sequence"/>
</dbReference>
<dbReference type="Pfam" id="PF18588">
    <property type="entry name" value="WcbI"/>
    <property type="match status" value="1"/>
</dbReference>